<evidence type="ECO:0000256" key="2">
    <source>
        <dbReference type="ARBA" id="ARBA00008335"/>
    </source>
</evidence>
<feature type="transmembrane region" description="Helical" evidence="7">
    <location>
        <begin position="367"/>
        <end position="388"/>
    </location>
</feature>
<feature type="transmembrane region" description="Helical" evidence="7">
    <location>
        <begin position="212"/>
        <end position="235"/>
    </location>
</feature>
<evidence type="ECO:0000256" key="6">
    <source>
        <dbReference type="ARBA" id="ARBA00023136"/>
    </source>
</evidence>
<feature type="domain" description="Major facilitator superfamily (MFS) profile" evidence="8">
    <location>
        <begin position="6"/>
        <end position="390"/>
    </location>
</feature>
<evidence type="ECO:0000256" key="5">
    <source>
        <dbReference type="ARBA" id="ARBA00022989"/>
    </source>
</evidence>
<keyword evidence="6 7" id="KW-0472">Membrane</keyword>
<feature type="transmembrane region" description="Helical" evidence="7">
    <location>
        <begin position="247"/>
        <end position="267"/>
    </location>
</feature>
<accession>A0A1E3L723</accession>
<keyword evidence="3" id="KW-0813">Transport</keyword>
<comment type="subcellular location">
    <subcellularLocation>
        <location evidence="1">Cell membrane</location>
        <topology evidence="1">Multi-pass membrane protein</topology>
    </subcellularLocation>
</comment>
<feature type="transmembrane region" description="Helical" evidence="7">
    <location>
        <begin position="303"/>
        <end position="325"/>
    </location>
</feature>
<evidence type="ECO:0000256" key="1">
    <source>
        <dbReference type="ARBA" id="ARBA00004651"/>
    </source>
</evidence>
<dbReference type="PANTHER" id="PTHR23514">
    <property type="entry name" value="BYPASS OF STOP CODON PROTEIN 6"/>
    <property type="match status" value="1"/>
</dbReference>
<sequence length="401" mass="43587">MMLKRIFGLSCGFYFLIGITSVLLGALLPVILPHYGKDYSDGGTLLFLQFMGFLVGVVVSPSLSAWVGRKHMLLIALGAITIAYAMMGTLPVWGWMVTMTIFVGFGSGIIESSIGAFTIEFAEAQKAVAMTKLDVYFGVGSLLIPALASLYIFLNVWQLSFYTVALATLLLLLFWITMPADSSAQLRRIQEHDADHTGAVVKRKYSGKQLQFLSIFILFFFVYMGLELGVMNFLPSILIESISISDSAASLSVTFFWAAMTIGRLFVGRIAESIRYVPFLIGSSLGMMLMIIGLALVSHPVAMYILIFAIGLFMSGLFSIALVFANSLIPGMTERTTSILIAAGGIGGSVLQYVIGWSMANWSVGPTLWVFAGFSLVLLISIAFTSQWSTSQAKLTSRVQS</sequence>
<dbReference type="PROSITE" id="PS50850">
    <property type="entry name" value="MFS"/>
    <property type="match status" value="1"/>
</dbReference>
<feature type="transmembrane region" description="Helical" evidence="7">
    <location>
        <begin position="337"/>
        <end position="355"/>
    </location>
</feature>
<keyword evidence="4 7" id="KW-0812">Transmembrane</keyword>
<dbReference type="Gene3D" id="1.20.1250.20">
    <property type="entry name" value="MFS general substrate transporter like domains"/>
    <property type="match status" value="2"/>
</dbReference>
<feature type="transmembrane region" description="Helical" evidence="7">
    <location>
        <begin position="73"/>
        <end position="93"/>
    </location>
</feature>
<dbReference type="PATRIC" id="fig|1886670.3.peg.1435"/>
<dbReference type="Pfam" id="PF07690">
    <property type="entry name" value="MFS_1"/>
    <property type="match status" value="1"/>
</dbReference>
<keyword evidence="5 7" id="KW-1133">Transmembrane helix</keyword>
<dbReference type="EMBL" id="MDER01000031">
    <property type="protein sequence ID" value="ODP29401.1"/>
    <property type="molecule type" value="Genomic_DNA"/>
</dbReference>
<evidence type="ECO:0000313" key="10">
    <source>
        <dbReference type="Proteomes" id="UP000094578"/>
    </source>
</evidence>
<name>A0A1E3L723_9BACL</name>
<protein>
    <submittedName>
        <fullName evidence="9">Glucose/mannose transporter GlcP</fullName>
    </submittedName>
</protein>
<dbReference type="AlphaFoldDB" id="A0A1E3L723"/>
<reference evidence="9 10" key="1">
    <citation type="submission" date="2016-08" db="EMBL/GenBank/DDBJ databases">
        <title>Genome sequencing of Paenibacillus sp. TI45-13ar, isolated from Korean traditional nuruk.</title>
        <authorList>
            <person name="Kim S.-J."/>
        </authorList>
    </citation>
    <scope>NUCLEOTIDE SEQUENCE [LARGE SCALE GENOMIC DNA]</scope>
    <source>
        <strain evidence="9 10">TI45-13ar</strain>
    </source>
</reference>
<dbReference type="GO" id="GO:0022857">
    <property type="term" value="F:transmembrane transporter activity"/>
    <property type="evidence" value="ECO:0007669"/>
    <property type="project" value="InterPro"/>
</dbReference>
<dbReference type="PANTHER" id="PTHR23514:SF3">
    <property type="entry name" value="BYPASS OF STOP CODON PROTEIN 6"/>
    <property type="match status" value="1"/>
</dbReference>
<feature type="transmembrane region" description="Helical" evidence="7">
    <location>
        <begin position="99"/>
        <end position="121"/>
    </location>
</feature>
<dbReference type="Proteomes" id="UP000094578">
    <property type="component" value="Unassembled WGS sequence"/>
</dbReference>
<gene>
    <name evidence="9" type="ORF">PTI45_01410</name>
</gene>
<feature type="transmembrane region" description="Helical" evidence="7">
    <location>
        <begin position="12"/>
        <end position="32"/>
    </location>
</feature>
<comment type="similarity">
    <text evidence="2">Belongs to the major facilitator superfamily.</text>
</comment>
<dbReference type="GO" id="GO:0005886">
    <property type="term" value="C:plasma membrane"/>
    <property type="evidence" value="ECO:0007669"/>
    <property type="project" value="UniProtKB-SubCell"/>
</dbReference>
<organism evidence="9 10">
    <name type="scientific">Paenibacillus nuruki</name>
    <dbReference type="NCBI Taxonomy" id="1886670"/>
    <lineage>
        <taxon>Bacteria</taxon>
        <taxon>Bacillati</taxon>
        <taxon>Bacillota</taxon>
        <taxon>Bacilli</taxon>
        <taxon>Bacillales</taxon>
        <taxon>Paenibacillaceae</taxon>
        <taxon>Paenibacillus</taxon>
    </lineage>
</organism>
<proteinExistence type="inferred from homology"/>
<dbReference type="SUPFAM" id="SSF103473">
    <property type="entry name" value="MFS general substrate transporter"/>
    <property type="match status" value="1"/>
</dbReference>
<evidence type="ECO:0000256" key="7">
    <source>
        <dbReference type="SAM" id="Phobius"/>
    </source>
</evidence>
<dbReference type="InterPro" id="IPR011701">
    <property type="entry name" value="MFS"/>
</dbReference>
<feature type="transmembrane region" description="Helical" evidence="7">
    <location>
        <begin position="159"/>
        <end position="178"/>
    </location>
</feature>
<comment type="caution">
    <text evidence="9">The sequence shown here is derived from an EMBL/GenBank/DDBJ whole genome shotgun (WGS) entry which is preliminary data.</text>
</comment>
<keyword evidence="10" id="KW-1185">Reference proteome</keyword>
<evidence type="ECO:0000313" key="9">
    <source>
        <dbReference type="EMBL" id="ODP29401.1"/>
    </source>
</evidence>
<feature type="transmembrane region" description="Helical" evidence="7">
    <location>
        <begin position="133"/>
        <end position="153"/>
    </location>
</feature>
<feature type="transmembrane region" description="Helical" evidence="7">
    <location>
        <begin position="279"/>
        <end position="297"/>
    </location>
</feature>
<evidence type="ECO:0000259" key="8">
    <source>
        <dbReference type="PROSITE" id="PS50850"/>
    </source>
</evidence>
<feature type="transmembrane region" description="Helical" evidence="7">
    <location>
        <begin position="44"/>
        <end position="66"/>
    </location>
</feature>
<dbReference type="InterPro" id="IPR051788">
    <property type="entry name" value="MFS_Transporter"/>
</dbReference>
<evidence type="ECO:0000256" key="4">
    <source>
        <dbReference type="ARBA" id="ARBA00022692"/>
    </source>
</evidence>
<evidence type="ECO:0000256" key="3">
    <source>
        <dbReference type="ARBA" id="ARBA00022448"/>
    </source>
</evidence>
<dbReference type="InterPro" id="IPR036259">
    <property type="entry name" value="MFS_trans_sf"/>
</dbReference>
<dbReference type="InterPro" id="IPR020846">
    <property type="entry name" value="MFS_dom"/>
</dbReference>
<dbReference type="STRING" id="1886670.PTI45_01410"/>